<keyword evidence="2" id="KW-0732">Signal</keyword>
<evidence type="ECO:0000313" key="3">
    <source>
        <dbReference type="EMBL" id="JAR89032.1"/>
    </source>
</evidence>
<feature type="signal peptide" evidence="2">
    <location>
        <begin position="1"/>
        <end position="17"/>
    </location>
</feature>
<sequence length="534" mass="58403">MAARLLVWVLCLVWAWAMPLSTPPDTPPDRSPSLRVVGTWLEVEFGPADRGAQLLLLLLPDPGQSCLSPQALVFRRENITFGSQAMNFSIASLVPGNYCAMVSGPTANLSSLHPVEVGRSPRAATTPGSCSSWNATIVVTASYTSSWVQADVQVHQWPRCLHQFRVGLWEVLQPPGPGEEPCVFDIAIVQEVQRSLEGVDSSVVLFENITAGNYCVRVTPTCPGSSDCLTLFSKVVELPEAVQAEKQRSSRGRPSLVLVALVAVPLLAVGLLGCTLVQLWRRHRCLPPGTRPCKPPPPSPVEEKAPLPPDIHAALPVVKVVYSRDCEAHNEVVWRLCTLLRSELGLAVEYDEGAPGRAHLSADWALAMADVACPLFPGADGAPEGRRRERLLVIESEGGLIKQAAYRRDKDVGLSSGSMWDDLYHTTYTALLSRQAQALGDYCHILVARFSYSPSSPRLDLVPEKRYVLPTHTRELLEALLHGWMDEKDVPARIQSVCASEAHTHFQEALMNACNTLEENPGLVRDRFKAIADC</sequence>
<proteinExistence type="predicted"/>
<dbReference type="Gene3D" id="3.40.50.11530">
    <property type="match status" value="1"/>
</dbReference>
<organism evidence="3">
    <name type="scientific">Ixodes ricinus</name>
    <name type="common">Common tick</name>
    <name type="synonym">Acarus ricinus</name>
    <dbReference type="NCBI Taxonomy" id="34613"/>
    <lineage>
        <taxon>Eukaryota</taxon>
        <taxon>Metazoa</taxon>
        <taxon>Ecdysozoa</taxon>
        <taxon>Arthropoda</taxon>
        <taxon>Chelicerata</taxon>
        <taxon>Arachnida</taxon>
        <taxon>Acari</taxon>
        <taxon>Parasitiformes</taxon>
        <taxon>Ixodida</taxon>
        <taxon>Ixodoidea</taxon>
        <taxon>Ixodidae</taxon>
        <taxon>Ixodinae</taxon>
        <taxon>Ixodes</taxon>
    </lineage>
</organism>
<reference evidence="3" key="1">
    <citation type="journal article" date="2018" name="PLoS Negl. Trop. Dis.">
        <title>Sialome diversity of ticks revealed by RNAseq of single tick salivary glands.</title>
        <authorList>
            <person name="Perner J."/>
            <person name="Kropackova S."/>
            <person name="Kopacek P."/>
            <person name="Ribeiro J.M."/>
        </authorList>
    </citation>
    <scope>NUCLEOTIDE SEQUENCE</scope>
    <source>
        <strain evidence="3">Siblings of single egg batch collected in Ceske Budejovice</strain>
        <tissue evidence="3">Salivary glands</tissue>
    </source>
</reference>
<evidence type="ECO:0000256" key="2">
    <source>
        <dbReference type="SAM" id="SignalP"/>
    </source>
</evidence>
<feature type="transmembrane region" description="Helical" evidence="1">
    <location>
        <begin position="256"/>
        <end position="277"/>
    </location>
</feature>
<feature type="chain" id="PRO_5007542138" evidence="2">
    <location>
        <begin position="18"/>
        <end position="534"/>
    </location>
</feature>
<accession>A0A147BF23</accession>
<keyword evidence="1" id="KW-0812">Transmembrane</keyword>
<dbReference type="AlphaFoldDB" id="A0A147BF23"/>
<evidence type="ECO:0000256" key="1">
    <source>
        <dbReference type="SAM" id="Phobius"/>
    </source>
</evidence>
<keyword evidence="1" id="KW-1133">Transmembrane helix</keyword>
<name>A0A147BF23_IXORI</name>
<protein>
    <submittedName>
        <fullName evidence="3">Uncharacterized protein</fullName>
    </submittedName>
</protein>
<dbReference type="EMBL" id="GEGO01006372">
    <property type="protein sequence ID" value="JAR89032.1"/>
    <property type="molecule type" value="Transcribed_RNA"/>
</dbReference>
<keyword evidence="1" id="KW-0472">Membrane</keyword>